<dbReference type="OrthoDB" id="9787359at2"/>
<dbReference type="RefSeq" id="WP_013008843.1">
    <property type="nucleotide sequence ID" value="NC_013939.1"/>
</dbReference>
<evidence type="ECO:0000313" key="4">
    <source>
        <dbReference type="Proteomes" id="UP000001520"/>
    </source>
</evidence>
<dbReference type="EMBL" id="AP011529">
    <property type="protein sequence ID" value="BAI81598.1"/>
    <property type="molecule type" value="Genomic_DNA"/>
</dbReference>
<protein>
    <recommendedName>
        <fullName evidence="2">Flagella basal body P-ring formation protein FlgA SAF domain-containing protein</fullName>
    </recommendedName>
</protein>
<feature type="signal peptide" evidence="1">
    <location>
        <begin position="1"/>
        <end position="20"/>
    </location>
</feature>
<dbReference type="InterPro" id="IPR017585">
    <property type="entry name" value="SAF_FlgA"/>
</dbReference>
<sequence>MKKSGLILLFILLIAAVSFATEIKIDKDCLYDNDLFYDGVGDKILCGIKPGESKTIHTSLVRKFLSKGYKQPKFNTKDLLVVKRDGQKIDELFIKNKIFELYRQKFPDVDIEIAKITIPNNIYFSKDRGLIFKFMNDDYFGSVYFLLSTYYHEYRIYAYIRGYKEVYVTKSRVSKNEMLTDKVEKKRVEITKIRGFPCEKIDNVVAKKTIPKNRVVTNAYVIQKPDAFKGDYVTVFYKGENVFIKAKGILQENAYRNKYVKIANPSSKKIFFAKYLGGRKAIIIDN</sequence>
<dbReference type="eggNOG" id="COG1261">
    <property type="taxonomic scope" value="Bacteria"/>
</dbReference>
<dbReference type="HOGENOM" id="CLU_084712_0_0_0"/>
<dbReference type="Gene3D" id="2.30.30.760">
    <property type="match status" value="1"/>
</dbReference>
<dbReference type="PANTHER" id="PTHR36307">
    <property type="entry name" value="FLAGELLA BASAL BODY P-RING FORMATION PROTEIN FLGA"/>
    <property type="match status" value="1"/>
</dbReference>
<dbReference type="PANTHER" id="PTHR36307:SF1">
    <property type="entry name" value="FLAGELLA BASAL BODY P-RING FORMATION PROTEIN FLGA"/>
    <property type="match status" value="1"/>
</dbReference>
<evidence type="ECO:0000256" key="1">
    <source>
        <dbReference type="SAM" id="SignalP"/>
    </source>
</evidence>
<dbReference type="Pfam" id="PF13144">
    <property type="entry name" value="ChapFlgA"/>
    <property type="match status" value="1"/>
</dbReference>
<dbReference type="STRING" id="639282.DEFDS_2151"/>
<accession>D3PA58</accession>
<proteinExistence type="predicted"/>
<organism evidence="3 4">
    <name type="scientific">Deferribacter desulfuricans (strain DSM 14783 / JCM 11476 / NBRC 101012 / SSM1)</name>
    <dbReference type="NCBI Taxonomy" id="639282"/>
    <lineage>
        <taxon>Bacteria</taxon>
        <taxon>Pseudomonadati</taxon>
        <taxon>Deferribacterota</taxon>
        <taxon>Deferribacteres</taxon>
        <taxon>Deferribacterales</taxon>
        <taxon>Deferribacteraceae</taxon>
        <taxon>Deferribacter</taxon>
    </lineage>
</organism>
<feature type="chain" id="PRO_5003048244" description="Flagella basal body P-ring formation protein FlgA SAF domain-containing protein" evidence="1">
    <location>
        <begin position="21"/>
        <end position="286"/>
    </location>
</feature>
<evidence type="ECO:0000259" key="2">
    <source>
        <dbReference type="Pfam" id="PF13144"/>
    </source>
</evidence>
<keyword evidence="4" id="KW-1185">Reference proteome</keyword>
<reference evidence="3 4" key="1">
    <citation type="journal article" date="2010" name="DNA Res.">
        <title>Bacterial lifestyle in a deep-sea hydrothermal vent chimney revealed by the genome sequence of the thermophilic bacterium Deferribacter desulfuricans SSM1.</title>
        <authorList>
            <person name="Takaki Y."/>
            <person name="Shimamura S."/>
            <person name="Nakagawa S."/>
            <person name="Fukuhara Y."/>
            <person name="Horikawa H."/>
            <person name="Ankai A."/>
            <person name="Harada T."/>
            <person name="Hosoyama A."/>
            <person name="Oguchi A."/>
            <person name="Fukui S."/>
            <person name="Fujita N."/>
            <person name="Takami H."/>
            <person name="Takai K."/>
        </authorList>
    </citation>
    <scope>NUCLEOTIDE SEQUENCE [LARGE SCALE GENOMIC DNA]</scope>
    <source>
        <strain evidence="4">DSM 14783 / JCM 11476 / NBRC 101012 / SSM1</strain>
    </source>
</reference>
<dbReference type="InterPro" id="IPR039246">
    <property type="entry name" value="Flagellar_FlgA"/>
</dbReference>
<gene>
    <name evidence="3" type="ordered locus">DEFDS_2151</name>
</gene>
<feature type="domain" description="Flagella basal body P-ring formation protein FlgA SAF" evidence="2">
    <location>
        <begin position="165"/>
        <end position="276"/>
    </location>
</feature>
<dbReference type="AlphaFoldDB" id="D3PA58"/>
<dbReference type="Proteomes" id="UP000001520">
    <property type="component" value="Chromosome"/>
</dbReference>
<dbReference type="KEGG" id="ddf:DEFDS_2151"/>
<dbReference type="GO" id="GO:0044780">
    <property type="term" value="P:bacterial-type flagellum assembly"/>
    <property type="evidence" value="ECO:0007669"/>
    <property type="project" value="InterPro"/>
</dbReference>
<keyword evidence="1" id="KW-0732">Signal</keyword>
<dbReference type="NCBIfam" id="TIGR03170">
    <property type="entry name" value="flgA_cterm"/>
    <property type="match status" value="1"/>
</dbReference>
<name>D3PA58_DEFDS</name>
<evidence type="ECO:0000313" key="3">
    <source>
        <dbReference type="EMBL" id="BAI81598.1"/>
    </source>
</evidence>